<accession>A0A7X0JY14</accession>
<name>A0A7X0JY14_9GAMM</name>
<evidence type="ECO:0000313" key="1">
    <source>
        <dbReference type="EMBL" id="MBB6523793.1"/>
    </source>
</evidence>
<organism evidence="1 2">
    <name type="scientific">Pseudoteredinibacter isoporae</name>
    <dbReference type="NCBI Taxonomy" id="570281"/>
    <lineage>
        <taxon>Bacteria</taxon>
        <taxon>Pseudomonadati</taxon>
        <taxon>Pseudomonadota</taxon>
        <taxon>Gammaproteobacteria</taxon>
        <taxon>Cellvibrionales</taxon>
        <taxon>Cellvibrionaceae</taxon>
        <taxon>Pseudoteredinibacter</taxon>
    </lineage>
</organism>
<evidence type="ECO:0000313" key="2">
    <source>
        <dbReference type="Proteomes" id="UP000528457"/>
    </source>
</evidence>
<dbReference type="RefSeq" id="WP_166843531.1">
    <property type="nucleotide sequence ID" value="NZ_JAAONY010000005.1"/>
</dbReference>
<reference evidence="1 2" key="1">
    <citation type="submission" date="2020-08" db="EMBL/GenBank/DDBJ databases">
        <title>Genomic Encyclopedia of Type Strains, Phase IV (KMG-IV): sequencing the most valuable type-strain genomes for metagenomic binning, comparative biology and taxonomic classification.</title>
        <authorList>
            <person name="Goeker M."/>
        </authorList>
    </citation>
    <scope>NUCLEOTIDE SEQUENCE [LARGE SCALE GENOMIC DNA]</scope>
    <source>
        <strain evidence="1 2">DSM 22368</strain>
    </source>
</reference>
<dbReference type="EMBL" id="JACHHT010000005">
    <property type="protein sequence ID" value="MBB6523793.1"/>
    <property type="molecule type" value="Genomic_DNA"/>
</dbReference>
<dbReference type="AlphaFoldDB" id="A0A7X0JY14"/>
<keyword evidence="2" id="KW-1185">Reference proteome</keyword>
<sequence>MNDKELQEIQDRCNAATCGPWVSYVEGRDHVSGSDFIMTGEGENRGDDIELSGATTADQDFIAHSRQDVPRLLEEIRRLRVLLQD</sequence>
<gene>
    <name evidence="1" type="ORF">HNR48_004108</name>
</gene>
<comment type="caution">
    <text evidence="1">The sequence shown here is derived from an EMBL/GenBank/DDBJ whole genome shotgun (WGS) entry which is preliminary data.</text>
</comment>
<dbReference type="Proteomes" id="UP000528457">
    <property type="component" value="Unassembled WGS sequence"/>
</dbReference>
<protein>
    <submittedName>
        <fullName evidence="1">Uncharacterized protein</fullName>
    </submittedName>
</protein>
<dbReference type="InParanoid" id="A0A7X0JY14"/>
<proteinExistence type="predicted"/>